<dbReference type="PROSITE" id="PS51782">
    <property type="entry name" value="LYSM"/>
    <property type="match status" value="1"/>
</dbReference>
<evidence type="ECO:0000313" key="3">
    <source>
        <dbReference type="EMBL" id="TYS68756.1"/>
    </source>
</evidence>
<dbReference type="OrthoDB" id="2691912at2"/>
<dbReference type="InterPro" id="IPR018392">
    <property type="entry name" value="LysM"/>
</dbReference>
<comment type="caution">
    <text evidence="3">The sequence shown here is derived from an EMBL/GenBank/DDBJ whole genome shotgun (WGS) entry which is preliminary data.</text>
</comment>
<dbReference type="AlphaFoldDB" id="A0A5D4T3M3"/>
<evidence type="ECO:0000259" key="2">
    <source>
        <dbReference type="PROSITE" id="PS51782"/>
    </source>
</evidence>
<gene>
    <name evidence="3" type="ORF">FZC76_07370</name>
</gene>
<accession>A0A5D4T3M3</accession>
<sequence>MIRLFVAALILVTIYSIYYDLSSGTIPEPAAPVAAPVPVTNPDTESESSTLSSPTNNLYIEVEIKAGDTVLTVAEKIANKPIPVSITQLVEDFQSLNDGITPEKIQIGKTYKFPVY</sequence>
<dbReference type="EMBL" id="VTEV01000003">
    <property type="protein sequence ID" value="TYS68756.1"/>
    <property type="molecule type" value="Genomic_DNA"/>
</dbReference>
<feature type="region of interest" description="Disordered" evidence="1">
    <location>
        <begin position="32"/>
        <end position="54"/>
    </location>
</feature>
<protein>
    <recommendedName>
        <fullName evidence="2">LysM domain-containing protein</fullName>
    </recommendedName>
</protein>
<organism evidence="3 4">
    <name type="scientific">Sutcliffiella horikoshii</name>
    <dbReference type="NCBI Taxonomy" id="79883"/>
    <lineage>
        <taxon>Bacteria</taxon>
        <taxon>Bacillati</taxon>
        <taxon>Bacillota</taxon>
        <taxon>Bacilli</taxon>
        <taxon>Bacillales</taxon>
        <taxon>Bacillaceae</taxon>
        <taxon>Sutcliffiella</taxon>
    </lineage>
</organism>
<proteinExistence type="predicted"/>
<evidence type="ECO:0000313" key="4">
    <source>
        <dbReference type="Proteomes" id="UP000322524"/>
    </source>
</evidence>
<reference evidence="3 4" key="1">
    <citation type="submission" date="2019-08" db="EMBL/GenBank/DDBJ databases">
        <title>Bacillus genomes from the desert of Cuatro Cienegas, Coahuila.</title>
        <authorList>
            <person name="Olmedo-Alvarez G."/>
        </authorList>
    </citation>
    <scope>NUCLEOTIDE SEQUENCE [LARGE SCALE GENOMIC DNA]</scope>
    <source>
        <strain evidence="3 4">CH28_1T</strain>
    </source>
</reference>
<feature type="domain" description="LysM" evidence="2">
    <location>
        <begin position="60"/>
        <end position="113"/>
    </location>
</feature>
<name>A0A5D4T3M3_9BACI</name>
<dbReference type="RefSeq" id="WP_148987620.1">
    <property type="nucleotide sequence ID" value="NZ_VTEV01000003.1"/>
</dbReference>
<evidence type="ECO:0000256" key="1">
    <source>
        <dbReference type="SAM" id="MobiDB-lite"/>
    </source>
</evidence>
<dbReference type="Proteomes" id="UP000322524">
    <property type="component" value="Unassembled WGS sequence"/>
</dbReference>